<dbReference type="EMBL" id="FOYT01000005">
    <property type="protein sequence ID" value="SFR70720.1"/>
    <property type="molecule type" value="Genomic_DNA"/>
</dbReference>
<dbReference type="AlphaFoldDB" id="A0A1I6IWV7"/>
<dbReference type="STRING" id="553469.SAMN04487947_3729"/>
<dbReference type="RefSeq" id="WP_089810473.1">
    <property type="nucleotide sequence ID" value="NZ_FOYT01000005.1"/>
</dbReference>
<dbReference type="Proteomes" id="UP000198531">
    <property type="component" value="Unassembled WGS sequence"/>
</dbReference>
<dbReference type="PROSITE" id="PS51257">
    <property type="entry name" value="PROKAR_LIPOPROTEIN"/>
    <property type="match status" value="1"/>
</dbReference>
<accession>A0A1I6IWV7</accession>
<name>A0A1I6IWV7_9EURY</name>
<sequence length="198" mass="21832">MKRRALLAASAASLTGLTGCLGTVRRRVSGRIDMDHATTVFHPADEPWFVGGLSAASRGTAHTELFTESPADVDDLFTDHYPKREQSMDNDVRNDDYSNGFLLLFEAKMPVEEAYSVQPTILHGELAWTGWDTVSVPTVRSPRDPESLSFDDDVEAVIATTLTRYEAEATPSTAVVTVYDEETGDRIGRHTATPRRRS</sequence>
<proteinExistence type="predicted"/>
<dbReference type="OrthoDB" id="339963at2157"/>
<evidence type="ECO:0008006" key="3">
    <source>
        <dbReference type="Google" id="ProtNLM"/>
    </source>
</evidence>
<keyword evidence="2" id="KW-1185">Reference proteome</keyword>
<organism evidence="1 2">
    <name type="scientific">Halogeometricum rufum</name>
    <dbReference type="NCBI Taxonomy" id="553469"/>
    <lineage>
        <taxon>Archaea</taxon>
        <taxon>Methanobacteriati</taxon>
        <taxon>Methanobacteriota</taxon>
        <taxon>Stenosarchaea group</taxon>
        <taxon>Halobacteria</taxon>
        <taxon>Halobacteriales</taxon>
        <taxon>Haloferacaceae</taxon>
        <taxon>Halogeometricum</taxon>
    </lineage>
</organism>
<gene>
    <name evidence="1" type="ORF">SAMN04487947_3729</name>
</gene>
<evidence type="ECO:0000313" key="1">
    <source>
        <dbReference type="EMBL" id="SFR70720.1"/>
    </source>
</evidence>
<reference evidence="2" key="1">
    <citation type="submission" date="2016-10" db="EMBL/GenBank/DDBJ databases">
        <authorList>
            <person name="Varghese N."/>
            <person name="Submissions S."/>
        </authorList>
    </citation>
    <scope>NUCLEOTIDE SEQUENCE [LARGE SCALE GENOMIC DNA]</scope>
    <source>
        <strain evidence="2">CGMCC 1.7736</strain>
    </source>
</reference>
<evidence type="ECO:0000313" key="2">
    <source>
        <dbReference type="Proteomes" id="UP000198531"/>
    </source>
</evidence>
<protein>
    <recommendedName>
        <fullName evidence="3">Lipoprotein</fullName>
    </recommendedName>
</protein>